<dbReference type="Gene3D" id="3.60.10.10">
    <property type="entry name" value="Endonuclease/exonuclease/phosphatase"/>
    <property type="match status" value="1"/>
</dbReference>
<dbReference type="Proteomes" id="UP001458880">
    <property type="component" value="Unassembled WGS sequence"/>
</dbReference>
<comment type="caution">
    <text evidence="2">The sequence shown here is derived from an EMBL/GenBank/DDBJ whole genome shotgun (WGS) entry which is preliminary data.</text>
</comment>
<keyword evidence="3" id="KW-1185">Reference proteome</keyword>
<dbReference type="Pfam" id="PF03372">
    <property type="entry name" value="Exo_endo_phos"/>
    <property type="match status" value="1"/>
</dbReference>
<gene>
    <name evidence="2" type="ORF">QE152_g34247</name>
</gene>
<name>A0AAW1IUY7_POPJA</name>
<dbReference type="AlphaFoldDB" id="A0AAW1IUY7"/>
<evidence type="ECO:0000259" key="1">
    <source>
        <dbReference type="Pfam" id="PF03372"/>
    </source>
</evidence>
<dbReference type="PANTHER" id="PTHR33776">
    <property type="entry name" value="ENDO/EXONUCLEASE/PHOSPHATASE DOMAIN-CONTAINING PROTEIN"/>
    <property type="match status" value="1"/>
</dbReference>
<dbReference type="EMBL" id="JASPKY010000544">
    <property type="protein sequence ID" value="KAK9693374.1"/>
    <property type="molecule type" value="Genomic_DNA"/>
</dbReference>
<keyword evidence="2" id="KW-0378">Hydrolase</keyword>
<evidence type="ECO:0000313" key="2">
    <source>
        <dbReference type="EMBL" id="KAK9693374.1"/>
    </source>
</evidence>
<dbReference type="GO" id="GO:0004519">
    <property type="term" value="F:endonuclease activity"/>
    <property type="evidence" value="ECO:0007669"/>
    <property type="project" value="UniProtKB-KW"/>
</dbReference>
<protein>
    <submittedName>
        <fullName evidence="2">Endonuclease-reverse transcriptase</fullName>
    </submittedName>
</protein>
<keyword evidence="2" id="KW-0540">Nuclease</keyword>
<keyword evidence="2" id="KW-0255">Endonuclease</keyword>
<feature type="domain" description="Endonuclease/exonuclease/phosphatase" evidence="1">
    <location>
        <begin position="11"/>
        <end position="210"/>
    </location>
</feature>
<accession>A0AAW1IUY7</accession>
<evidence type="ECO:0000313" key="3">
    <source>
        <dbReference type="Proteomes" id="UP001458880"/>
    </source>
</evidence>
<dbReference type="SUPFAM" id="SSF56219">
    <property type="entry name" value="DNase I-like"/>
    <property type="match status" value="1"/>
</dbReference>
<dbReference type="PANTHER" id="PTHR33776:SF3">
    <property type="entry name" value="PHD-TYPE DOMAIN-CONTAINING PROTEIN"/>
    <property type="match status" value="1"/>
</dbReference>
<proteinExistence type="predicted"/>
<dbReference type="InterPro" id="IPR005135">
    <property type="entry name" value="Endo/exonuclease/phosphatase"/>
</dbReference>
<dbReference type="InterPro" id="IPR036691">
    <property type="entry name" value="Endo/exonu/phosph_ase_sf"/>
</dbReference>
<reference evidence="2 3" key="1">
    <citation type="journal article" date="2024" name="BMC Genomics">
        <title>De novo assembly and annotation of Popillia japonica's genome with initial clues to its potential as an invasive pest.</title>
        <authorList>
            <person name="Cucini C."/>
            <person name="Boschi S."/>
            <person name="Funari R."/>
            <person name="Cardaioli E."/>
            <person name="Iannotti N."/>
            <person name="Marturano G."/>
            <person name="Paoli F."/>
            <person name="Bruttini M."/>
            <person name="Carapelli A."/>
            <person name="Frati F."/>
            <person name="Nardi F."/>
        </authorList>
    </citation>
    <scope>NUCLEOTIDE SEQUENCE [LARGE SCALE GENOMIC DNA]</scope>
    <source>
        <strain evidence="2">DMR45628</strain>
    </source>
</reference>
<sequence>MATNVLKFLHLNVRSLVSSFDSFKNTLLQYNCHICCLCETWLTDSITDDQIHIDSYTLLRNDRGCRGGGVAIYIKSCLGHKSLNVIGNIEQLWISFTLNRQSYVFGVVYKPPQCNYNYFINELETSLSLAVPESDVVVLAGDFNIDLNNCDSLASLALIDAVIAFDMVQVIDCPTRITPSTCTLIDLVFVSDRDLILNSAVVPADDISDHELIVCSLKTDVADVAASWRTYRTFRYFNLDSFLTDLYAIPFYFMYDMLLVGDKVNFLMRHLANLFEHHLPELIF</sequence>
<organism evidence="2 3">
    <name type="scientific">Popillia japonica</name>
    <name type="common">Japanese beetle</name>
    <dbReference type="NCBI Taxonomy" id="7064"/>
    <lineage>
        <taxon>Eukaryota</taxon>
        <taxon>Metazoa</taxon>
        <taxon>Ecdysozoa</taxon>
        <taxon>Arthropoda</taxon>
        <taxon>Hexapoda</taxon>
        <taxon>Insecta</taxon>
        <taxon>Pterygota</taxon>
        <taxon>Neoptera</taxon>
        <taxon>Endopterygota</taxon>
        <taxon>Coleoptera</taxon>
        <taxon>Polyphaga</taxon>
        <taxon>Scarabaeiformia</taxon>
        <taxon>Scarabaeidae</taxon>
        <taxon>Rutelinae</taxon>
        <taxon>Popillia</taxon>
    </lineage>
</organism>